<dbReference type="PROSITE" id="PS50949">
    <property type="entry name" value="HTH_GNTR"/>
    <property type="match status" value="1"/>
</dbReference>
<dbReference type="PRINTS" id="PR00035">
    <property type="entry name" value="HTHGNTR"/>
</dbReference>
<dbReference type="SUPFAM" id="SSF64288">
    <property type="entry name" value="Chorismate lyase-like"/>
    <property type="match status" value="1"/>
</dbReference>
<organism evidence="5 6">
    <name type="scientific">Pollutimonas nitritireducens</name>
    <dbReference type="NCBI Taxonomy" id="2045209"/>
    <lineage>
        <taxon>Bacteria</taxon>
        <taxon>Pseudomonadati</taxon>
        <taxon>Pseudomonadota</taxon>
        <taxon>Betaproteobacteria</taxon>
        <taxon>Burkholderiales</taxon>
        <taxon>Alcaligenaceae</taxon>
        <taxon>Pollutimonas</taxon>
    </lineage>
</organism>
<dbReference type="SUPFAM" id="SSF46785">
    <property type="entry name" value="Winged helix' DNA-binding domain"/>
    <property type="match status" value="1"/>
</dbReference>
<sequence>MKPTKAEPRYLQLRNLLEEDIRSGKYAVGQLMPREEEFAEQYQVSRHTVREALRGLVDAGMVERFPRRGTFVKSTKRESAKSKFMAGVANVQDVLQYTAQTRLNILMRSRVKVPQSLAKQLDAKVEGEWIRFVCCRWRADSDTPIGFSNLYVLPEHESVGEAVEREGGSVFELLESRFSLPVRRVWQKIEAALMPEEAPWSLRNEQGAPALRLLRAYYDESGRMLTFSDNYFLSDRFQLIAQWEHVSQ</sequence>
<dbReference type="InterPro" id="IPR036390">
    <property type="entry name" value="WH_DNA-bd_sf"/>
</dbReference>
<evidence type="ECO:0000313" key="5">
    <source>
        <dbReference type="EMBL" id="PLC54667.1"/>
    </source>
</evidence>
<dbReference type="GO" id="GO:0003677">
    <property type="term" value="F:DNA binding"/>
    <property type="evidence" value="ECO:0007669"/>
    <property type="project" value="UniProtKB-KW"/>
</dbReference>
<accession>A0A2N4UI11</accession>
<protein>
    <recommendedName>
        <fullName evidence="4">HTH gntR-type domain-containing protein</fullName>
    </recommendedName>
</protein>
<feature type="domain" description="HTH gntR-type" evidence="4">
    <location>
        <begin position="7"/>
        <end position="75"/>
    </location>
</feature>
<dbReference type="PANTHER" id="PTHR44846:SF17">
    <property type="entry name" value="GNTR-FAMILY TRANSCRIPTIONAL REGULATOR"/>
    <property type="match status" value="1"/>
</dbReference>
<dbReference type="InterPro" id="IPR050679">
    <property type="entry name" value="Bact_HTH_transcr_reg"/>
</dbReference>
<dbReference type="GO" id="GO:0045892">
    <property type="term" value="P:negative regulation of DNA-templated transcription"/>
    <property type="evidence" value="ECO:0007669"/>
    <property type="project" value="TreeGrafter"/>
</dbReference>
<keyword evidence="1" id="KW-0805">Transcription regulation</keyword>
<dbReference type="Pfam" id="PF00392">
    <property type="entry name" value="GntR"/>
    <property type="match status" value="1"/>
</dbReference>
<dbReference type="InterPro" id="IPR011663">
    <property type="entry name" value="UTRA"/>
</dbReference>
<evidence type="ECO:0000256" key="3">
    <source>
        <dbReference type="ARBA" id="ARBA00023163"/>
    </source>
</evidence>
<reference evidence="5 6" key="1">
    <citation type="submission" date="2017-10" db="EMBL/GenBank/DDBJ databases">
        <title>Two draft genome sequences of Pusillimonas sp. strains isolated from a nitrate- and radionuclide-contaminated groundwater in Russia.</title>
        <authorList>
            <person name="Grouzdev D.S."/>
            <person name="Tourova T.P."/>
            <person name="Goeva M.A."/>
            <person name="Babich T.L."/>
            <person name="Sokolova D.S."/>
            <person name="Abdullin R."/>
            <person name="Poltaraus A.B."/>
            <person name="Toshchakov S.V."/>
            <person name="Nazina T.N."/>
        </authorList>
    </citation>
    <scope>NUCLEOTIDE SEQUENCE [LARGE SCALE GENOMIC DNA]</scope>
    <source>
        <strain evidence="5 6">JR1/69-2-13</strain>
    </source>
</reference>
<dbReference type="Pfam" id="PF07702">
    <property type="entry name" value="UTRA"/>
    <property type="match status" value="1"/>
</dbReference>
<evidence type="ECO:0000256" key="2">
    <source>
        <dbReference type="ARBA" id="ARBA00023125"/>
    </source>
</evidence>
<evidence type="ECO:0000259" key="4">
    <source>
        <dbReference type="PROSITE" id="PS50949"/>
    </source>
</evidence>
<gene>
    <name evidence="5" type="ORF">CR155_07915</name>
</gene>
<dbReference type="RefSeq" id="WP_102069437.1">
    <property type="nucleotide sequence ID" value="NZ_PDNV01000004.1"/>
</dbReference>
<keyword evidence="6" id="KW-1185">Reference proteome</keyword>
<dbReference type="InterPro" id="IPR028978">
    <property type="entry name" value="Chorismate_lyase_/UTRA_dom_sf"/>
</dbReference>
<dbReference type="Proteomes" id="UP000234328">
    <property type="component" value="Unassembled WGS sequence"/>
</dbReference>
<comment type="caution">
    <text evidence="5">The sequence shown here is derived from an EMBL/GenBank/DDBJ whole genome shotgun (WGS) entry which is preliminary data.</text>
</comment>
<dbReference type="SMART" id="SM00345">
    <property type="entry name" value="HTH_GNTR"/>
    <property type="match status" value="1"/>
</dbReference>
<dbReference type="CDD" id="cd07377">
    <property type="entry name" value="WHTH_GntR"/>
    <property type="match status" value="1"/>
</dbReference>
<dbReference type="SMART" id="SM00866">
    <property type="entry name" value="UTRA"/>
    <property type="match status" value="1"/>
</dbReference>
<proteinExistence type="predicted"/>
<dbReference type="OrthoDB" id="7363114at2"/>
<keyword evidence="3" id="KW-0804">Transcription</keyword>
<dbReference type="PANTHER" id="PTHR44846">
    <property type="entry name" value="MANNOSYL-D-GLYCERATE TRANSPORT/METABOLISM SYSTEM REPRESSOR MNGR-RELATED"/>
    <property type="match status" value="1"/>
</dbReference>
<evidence type="ECO:0000313" key="6">
    <source>
        <dbReference type="Proteomes" id="UP000234328"/>
    </source>
</evidence>
<dbReference type="InterPro" id="IPR036388">
    <property type="entry name" value="WH-like_DNA-bd_sf"/>
</dbReference>
<dbReference type="Gene3D" id="3.40.1410.10">
    <property type="entry name" value="Chorismate lyase-like"/>
    <property type="match status" value="1"/>
</dbReference>
<dbReference type="AlphaFoldDB" id="A0A2N4UI11"/>
<dbReference type="EMBL" id="PDNV01000004">
    <property type="protein sequence ID" value="PLC54667.1"/>
    <property type="molecule type" value="Genomic_DNA"/>
</dbReference>
<dbReference type="Gene3D" id="1.10.10.10">
    <property type="entry name" value="Winged helix-like DNA-binding domain superfamily/Winged helix DNA-binding domain"/>
    <property type="match status" value="1"/>
</dbReference>
<keyword evidence="2" id="KW-0238">DNA-binding</keyword>
<dbReference type="InterPro" id="IPR000524">
    <property type="entry name" value="Tscrpt_reg_HTH_GntR"/>
</dbReference>
<dbReference type="GO" id="GO:0003700">
    <property type="term" value="F:DNA-binding transcription factor activity"/>
    <property type="evidence" value="ECO:0007669"/>
    <property type="project" value="InterPro"/>
</dbReference>
<evidence type="ECO:0000256" key="1">
    <source>
        <dbReference type="ARBA" id="ARBA00023015"/>
    </source>
</evidence>
<name>A0A2N4UI11_9BURK</name>